<dbReference type="SUPFAM" id="SSF52343">
    <property type="entry name" value="Ferredoxin reductase-like, C-terminal NADP-linked domain"/>
    <property type="match status" value="1"/>
</dbReference>
<feature type="transmembrane region" description="Helical" evidence="8">
    <location>
        <begin position="7"/>
        <end position="26"/>
    </location>
</feature>
<dbReference type="InterPro" id="IPR000778">
    <property type="entry name" value="Cyt_b245_heavy_chain"/>
</dbReference>
<dbReference type="GeneID" id="111458241"/>
<dbReference type="InterPro" id="IPR013130">
    <property type="entry name" value="Fe3_Rdtase_TM_dom"/>
</dbReference>
<dbReference type="InterPro" id="IPR017927">
    <property type="entry name" value="FAD-bd_FR_type"/>
</dbReference>
<dbReference type="RefSeq" id="XP_022956524.1">
    <property type="nucleotide sequence ID" value="XM_023100756.1"/>
</dbReference>
<dbReference type="Proteomes" id="UP000504609">
    <property type="component" value="Unplaced"/>
</dbReference>
<dbReference type="PROSITE" id="PS51384">
    <property type="entry name" value="FAD_FR"/>
    <property type="match status" value="1"/>
</dbReference>
<dbReference type="GO" id="GO:0000293">
    <property type="term" value="F:ferric-chelate reductase activity"/>
    <property type="evidence" value="ECO:0007669"/>
    <property type="project" value="TreeGrafter"/>
</dbReference>
<evidence type="ECO:0000313" key="10">
    <source>
        <dbReference type="Proteomes" id="UP000504609"/>
    </source>
</evidence>
<evidence type="ECO:0000256" key="6">
    <source>
        <dbReference type="ARBA" id="ARBA00023002"/>
    </source>
</evidence>
<dbReference type="Pfam" id="PF08022">
    <property type="entry name" value="FAD_binding_8"/>
    <property type="match status" value="1"/>
</dbReference>
<dbReference type="InterPro" id="IPR013112">
    <property type="entry name" value="FAD-bd_8"/>
</dbReference>
<keyword evidence="5 8" id="KW-1133">Transmembrane helix</keyword>
<dbReference type="SUPFAM" id="SSF63380">
    <property type="entry name" value="Riboflavin synthase domain-like"/>
    <property type="match status" value="1"/>
</dbReference>
<feature type="domain" description="FAD-binding FR-type" evidence="9">
    <location>
        <begin position="305"/>
        <end position="411"/>
    </location>
</feature>
<keyword evidence="3 8" id="KW-0812">Transmembrane</keyword>
<evidence type="ECO:0000256" key="1">
    <source>
        <dbReference type="ARBA" id="ARBA00004141"/>
    </source>
</evidence>
<feature type="transmembrane region" description="Helical" evidence="8">
    <location>
        <begin position="152"/>
        <end position="172"/>
    </location>
</feature>
<dbReference type="KEGG" id="cmos:111458241"/>
<dbReference type="InterPro" id="IPR013121">
    <property type="entry name" value="Fe_red_NAD-bd_6"/>
</dbReference>
<proteinExistence type="predicted"/>
<name>A0A6J1GZA5_CUCMO</name>
<dbReference type="GO" id="GO:0005886">
    <property type="term" value="C:plasma membrane"/>
    <property type="evidence" value="ECO:0007669"/>
    <property type="project" value="TreeGrafter"/>
</dbReference>
<feature type="transmembrane region" description="Helical" evidence="8">
    <location>
        <begin position="522"/>
        <end position="546"/>
    </location>
</feature>
<comment type="subcellular location">
    <subcellularLocation>
        <location evidence="1">Membrane</location>
        <topology evidence="1">Multi-pass membrane protein</topology>
    </subcellularLocation>
</comment>
<keyword evidence="10" id="KW-1185">Reference proteome</keyword>
<feature type="transmembrane region" description="Helical" evidence="8">
    <location>
        <begin position="566"/>
        <end position="586"/>
    </location>
</feature>
<dbReference type="PANTHER" id="PTHR11972:SF41">
    <property type="entry name" value="FERRIC REDUCTION OXIDASE 2"/>
    <property type="match status" value="1"/>
</dbReference>
<evidence type="ECO:0000256" key="5">
    <source>
        <dbReference type="ARBA" id="ARBA00022989"/>
    </source>
</evidence>
<feature type="transmembrane region" description="Helical" evidence="8">
    <location>
        <begin position="193"/>
        <end position="214"/>
    </location>
</feature>
<reference evidence="11" key="1">
    <citation type="submission" date="2025-08" db="UniProtKB">
        <authorList>
            <consortium name="RefSeq"/>
        </authorList>
    </citation>
    <scope>IDENTIFICATION</scope>
    <source>
        <tissue evidence="11">Young leaves</tissue>
    </source>
</reference>
<evidence type="ECO:0000256" key="3">
    <source>
        <dbReference type="ARBA" id="ARBA00022692"/>
    </source>
</evidence>
<dbReference type="Pfam" id="PF08030">
    <property type="entry name" value="NAD_binding_6"/>
    <property type="match status" value="1"/>
</dbReference>
<dbReference type="InterPro" id="IPR017938">
    <property type="entry name" value="Riboflavin_synthase-like_b-brl"/>
</dbReference>
<dbReference type="Pfam" id="PF01794">
    <property type="entry name" value="Ferric_reduct"/>
    <property type="match status" value="1"/>
</dbReference>
<dbReference type="InterPro" id="IPR050369">
    <property type="entry name" value="RBOH/FRE"/>
</dbReference>
<accession>A0A6J1GZA5</accession>
<dbReference type="SFLD" id="SFLDG01168">
    <property type="entry name" value="Ferric_reductase_subgroup_(FRE"/>
    <property type="match status" value="1"/>
</dbReference>
<dbReference type="SFLD" id="SFLDS00052">
    <property type="entry name" value="Ferric_Reductase_Domain"/>
    <property type="match status" value="1"/>
</dbReference>
<feature type="transmembrane region" description="Helical" evidence="8">
    <location>
        <begin position="56"/>
        <end position="76"/>
    </location>
</feature>
<sequence length="692" mass="78051">MRVLSLAIRVLVFILFVGWLFIWFMMPTNTYRHQWLPKIQDKSRHSSYFGSEGTSLLMYTFPILFIAVLGCVYVHIERRCKEQNVKIRNRGNDNGLAMWKRPGFVKGPLGIVSWTELALLAMFVALLVWSFATYLNNSYHNENEWESRLGTAAYWLGVVGNICLVFLFFPVARGSSLLPLLGLTSESSIKYHIWLGHMTMAFFSAHGVCFVVYWAATHDLSQMLEWAKTDVSNVAGEVSLVCGLIIWATTFPGVRRKFFELFLYTHHLYILFIVFFIFHVGISYACIMLPGFYLFLLDRFLRFLQSRRRVRLLSARLLPCHTLELNFSKHPGLKYTPTSTLFLNIPCISKLQWHPFTVTSHADLEPETLSVVIKCEGTWSTKLYQTLSSPSAIDNHLQVSLEGPYGPVSTSFPQFDSLIMISGGSGITPFISIIRHLIHNSNSHQQIPKLLLISAFKNSSDLTFLHLLLPVSGANTLENFQIEAYVTRDKSPKDENPQFRTVIFKPYEGDSPATAILGPNGWLWLAGVICSSFGIFLALMGIVTRYYIYPIDGNSNDVFNLSLRSFLHMLGLCLCIVMAATAAVIWNKRKLAKEGRQIQNVEGATPNASPSAMGFDNVGEMELESVPFEALAQSVRVYYGERPNLPRILLERKGENVGVLASGPKKMRQEVAAICGSGLAPNLHFQSISFTW</sequence>
<organism evidence="10 11">
    <name type="scientific">Cucurbita moschata</name>
    <name type="common">Winter crookneck squash</name>
    <name type="synonym">Cucurbita pepo var. moschata</name>
    <dbReference type="NCBI Taxonomy" id="3662"/>
    <lineage>
        <taxon>Eukaryota</taxon>
        <taxon>Viridiplantae</taxon>
        <taxon>Streptophyta</taxon>
        <taxon>Embryophyta</taxon>
        <taxon>Tracheophyta</taxon>
        <taxon>Spermatophyta</taxon>
        <taxon>Magnoliopsida</taxon>
        <taxon>eudicotyledons</taxon>
        <taxon>Gunneridae</taxon>
        <taxon>Pentapetalae</taxon>
        <taxon>rosids</taxon>
        <taxon>fabids</taxon>
        <taxon>Cucurbitales</taxon>
        <taxon>Cucurbitaceae</taxon>
        <taxon>Cucurbiteae</taxon>
        <taxon>Cucurbita</taxon>
    </lineage>
</organism>
<dbReference type="CDD" id="cd06186">
    <property type="entry name" value="NOX_Duox_like_FAD_NADP"/>
    <property type="match status" value="1"/>
</dbReference>
<keyword evidence="4" id="KW-0274">FAD</keyword>
<dbReference type="AlphaFoldDB" id="A0A6J1GZA5"/>
<dbReference type="PRINTS" id="PR00466">
    <property type="entry name" value="GP91PHOX"/>
</dbReference>
<evidence type="ECO:0000259" key="9">
    <source>
        <dbReference type="PROSITE" id="PS51384"/>
    </source>
</evidence>
<dbReference type="Gene3D" id="3.40.50.80">
    <property type="entry name" value="Nucleotide-binding domain of ferredoxin-NADP reductase (FNR) module"/>
    <property type="match status" value="1"/>
</dbReference>
<evidence type="ECO:0000256" key="2">
    <source>
        <dbReference type="ARBA" id="ARBA00022630"/>
    </source>
</evidence>
<feature type="transmembrane region" description="Helical" evidence="8">
    <location>
        <begin position="282"/>
        <end position="301"/>
    </location>
</feature>
<feature type="transmembrane region" description="Helical" evidence="8">
    <location>
        <begin position="109"/>
        <end position="132"/>
    </location>
</feature>
<evidence type="ECO:0000256" key="8">
    <source>
        <dbReference type="SAM" id="Phobius"/>
    </source>
</evidence>
<evidence type="ECO:0000256" key="4">
    <source>
        <dbReference type="ARBA" id="ARBA00022827"/>
    </source>
</evidence>
<keyword evidence="6" id="KW-0560">Oxidoreductase</keyword>
<protein>
    <submittedName>
        <fullName evidence="11">Ferric reduction oxidase 2-like isoform X1</fullName>
    </submittedName>
</protein>
<dbReference type="PANTHER" id="PTHR11972">
    <property type="entry name" value="NADPH OXIDASE"/>
    <property type="match status" value="1"/>
</dbReference>
<evidence type="ECO:0000313" key="11">
    <source>
        <dbReference type="RefSeq" id="XP_022956524.1"/>
    </source>
</evidence>
<keyword evidence="2" id="KW-0285">Flavoprotein</keyword>
<evidence type="ECO:0000256" key="7">
    <source>
        <dbReference type="ARBA" id="ARBA00023136"/>
    </source>
</evidence>
<dbReference type="InterPro" id="IPR039261">
    <property type="entry name" value="FNR_nucleotide-bd"/>
</dbReference>
<gene>
    <name evidence="11" type="primary">LOC111458241</name>
</gene>
<keyword evidence="7 8" id="KW-0472">Membrane</keyword>